<comment type="caution">
    <text evidence="1">The sequence shown here is derived from an EMBL/GenBank/DDBJ whole genome shotgun (WGS) entry which is preliminary data.</text>
</comment>
<proteinExistence type="predicted"/>
<organism evidence="1 2">
    <name type="scientific">Erythrobacter ani</name>
    <dbReference type="NCBI Taxonomy" id="2827235"/>
    <lineage>
        <taxon>Bacteria</taxon>
        <taxon>Pseudomonadati</taxon>
        <taxon>Pseudomonadota</taxon>
        <taxon>Alphaproteobacteria</taxon>
        <taxon>Sphingomonadales</taxon>
        <taxon>Erythrobacteraceae</taxon>
        <taxon>Erythrobacter/Porphyrobacter group</taxon>
        <taxon>Erythrobacter</taxon>
    </lineage>
</organism>
<accession>A0ABS6SQ24</accession>
<dbReference type="PROSITE" id="PS51257">
    <property type="entry name" value="PROKAR_LIPOPROTEIN"/>
    <property type="match status" value="1"/>
</dbReference>
<dbReference type="EMBL" id="JAGSPB010000003">
    <property type="protein sequence ID" value="MBV7267149.1"/>
    <property type="molecule type" value="Genomic_DNA"/>
</dbReference>
<keyword evidence="2" id="KW-1185">Reference proteome</keyword>
<reference evidence="1 2" key="1">
    <citation type="submission" date="2021-04" db="EMBL/GenBank/DDBJ databases">
        <authorList>
            <person name="Pira H."/>
            <person name="Risdian C."/>
            <person name="Wink J."/>
        </authorList>
    </citation>
    <scope>NUCLEOTIDE SEQUENCE [LARGE SCALE GENOMIC DNA]</scope>
    <source>
        <strain evidence="1 2">WH131</strain>
    </source>
</reference>
<evidence type="ECO:0008006" key="3">
    <source>
        <dbReference type="Google" id="ProtNLM"/>
    </source>
</evidence>
<dbReference type="Proteomes" id="UP000699975">
    <property type="component" value="Unassembled WGS sequence"/>
</dbReference>
<protein>
    <recommendedName>
        <fullName evidence="3">Lipoprotein</fullName>
    </recommendedName>
</protein>
<gene>
    <name evidence="1" type="ORF">KCG45_13235</name>
</gene>
<name>A0ABS6SQ24_9SPHN</name>
<evidence type="ECO:0000313" key="2">
    <source>
        <dbReference type="Proteomes" id="UP000699975"/>
    </source>
</evidence>
<sequence length="176" mass="18924">MMRLKPIAVVAGLATLSGCSLFDGTDPRERDESVEACAKRMAGWDAIAEIGRVNKDGNYTPTYTFDITKLGLEEMQALTVDGGDETAGSRGMASTNETSTAVDQFMQRSVDEKGAFFLGRDPALYRVRGAAQPFEKILTTGCERQQPGKQLIAISLEPAGEIIDGPDAATENENNN</sequence>
<evidence type="ECO:0000313" key="1">
    <source>
        <dbReference type="EMBL" id="MBV7267149.1"/>
    </source>
</evidence>
<dbReference type="RefSeq" id="WP_218317786.1">
    <property type="nucleotide sequence ID" value="NZ_JAGSPB010000003.1"/>
</dbReference>